<keyword evidence="5" id="KW-1185">Reference proteome</keyword>
<dbReference type="GO" id="GO:0010005">
    <property type="term" value="C:cortical microtubule, transverse to long axis"/>
    <property type="evidence" value="ECO:0007669"/>
    <property type="project" value="TreeGrafter"/>
</dbReference>
<accession>A4RZ02</accession>
<feature type="compositionally biased region" description="Acidic residues" evidence="2">
    <location>
        <begin position="312"/>
        <end position="324"/>
    </location>
</feature>
<dbReference type="Pfam" id="PF02037">
    <property type="entry name" value="SAP"/>
    <property type="match status" value="1"/>
</dbReference>
<feature type="compositionally biased region" description="Polar residues" evidence="2">
    <location>
        <begin position="1"/>
        <end position="18"/>
    </location>
</feature>
<dbReference type="PANTHER" id="PTHR33403">
    <property type="entry name" value="SPR1"/>
    <property type="match status" value="1"/>
</dbReference>
<feature type="region of interest" description="Disordered" evidence="2">
    <location>
        <begin position="1"/>
        <end position="53"/>
    </location>
</feature>
<evidence type="ECO:0000256" key="2">
    <source>
        <dbReference type="SAM" id="MobiDB-lite"/>
    </source>
</evidence>
<dbReference type="eggNOG" id="ENOG502S9YC">
    <property type="taxonomic scope" value="Eukaryota"/>
</dbReference>
<comment type="similarity">
    <text evidence="1">Belongs to the SPIRAL1 family.</text>
</comment>
<dbReference type="PROSITE" id="PS50800">
    <property type="entry name" value="SAP"/>
    <property type="match status" value="1"/>
</dbReference>
<proteinExistence type="inferred from homology"/>
<reference evidence="4 5" key="1">
    <citation type="journal article" date="2007" name="Proc. Natl. Acad. Sci. U.S.A.">
        <title>The tiny eukaryote Ostreococcus provides genomic insights into the paradox of plankton speciation.</title>
        <authorList>
            <person name="Palenik B."/>
            <person name="Grimwood J."/>
            <person name="Aerts A."/>
            <person name="Rouze P."/>
            <person name="Salamov A."/>
            <person name="Putnam N."/>
            <person name="Dupont C."/>
            <person name="Jorgensen R."/>
            <person name="Derelle E."/>
            <person name="Rombauts S."/>
            <person name="Zhou K."/>
            <person name="Otillar R."/>
            <person name="Merchant S.S."/>
            <person name="Podell S."/>
            <person name="Gaasterland T."/>
            <person name="Napoli C."/>
            <person name="Gendler K."/>
            <person name="Manuell A."/>
            <person name="Tai V."/>
            <person name="Vallon O."/>
            <person name="Piganeau G."/>
            <person name="Jancek S."/>
            <person name="Heijde M."/>
            <person name="Jabbari K."/>
            <person name="Bowler C."/>
            <person name="Lohr M."/>
            <person name="Robbens S."/>
            <person name="Werner G."/>
            <person name="Dubchak I."/>
            <person name="Pazour G.J."/>
            <person name="Ren Q."/>
            <person name="Paulsen I."/>
            <person name="Delwiche C."/>
            <person name="Schmutz J."/>
            <person name="Rokhsar D."/>
            <person name="Van de Peer Y."/>
            <person name="Moreau H."/>
            <person name="Grigoriev I.V."/>
        </authorList>
    </citation>
    <scope>NUCLEOTIDE SEQUENCE [LARGE SCALE GENOMIC DNA]</scope>
    <source>
        <strain evidence="4 5">CCE9901</strain>
    </source>
</reference>
<dbReference type="InterPro" id="IPR003034">
    <property type="entry name" value="SAP_dom"/>
</dbReference>
<dbReference type="InterPro" id="IPR036361">
    <property type="entry name" value="SAP_dom_sf"/>
</dbReference>
<evidence type="ECO:0000313" key="5">
    <source>
        <dbReference type="Proteomes" id="UP000001568"/>
    </source>
</evidence>
<dbReference type="PANTHER" id="PTHR33403:SF31">
    <property type="entry name" value="PROTEIN SPIRAL1-LIKE 1"/>
    <property type="match status" value="1"/>
</dbReference>
<dbReference type="Proteomes" id="UP000001568">
    <property type="component" value="Chromosome 6"/>
</dbReference>
<dbReference type="Gene3D" id="1.10.720.30">
    <property type="entry name" value="SAP domain"/>
    <property type="match status" value="1"/>
</dbReference>
<gene>
    <name evidence="4" type="ORF">OSTLU_32204</name>
</gene>
<evidence type="ECO:0000259" key="3">
    <source>
        <dbReference type="PROSITE" id="PS50800"/>
    </source>
</evidence>
<dbReference type="GO" id="GO:0043622">
    <property type="term" value="P:cortical microtubule organization"/>
    <property type="evidence" value="ECO:0007669"/>
    <property type="project" value="InterPro"/>
</dbReference>
<dbReference type="Gramene" id="ABO96779">
    <property type="protein sequence ID" value="ABO96779"/>
    <property type="gene ID" value="OSTLU_32204"/>
</dbReference>
<evidence type="ECO:0000313" key="4">
    <source>
        <dbReference type="EMBL" id="ABO96779.1"/>
    </source>
</evidence>
<dbReference type="HOGENOM" id="CLU_805085_0_0_1"/>
<dbReference type="OrthoDB" id="498418at2759"/>
<feature type="domain" description="SAP" evidence="3">
    <location>
        <begin position="100"/>
        <end position="134"/>
    </location>
</feature>
<dbReference type="GeneID" id="5002542"/>
<feature type="compositionally biased region" description="Basic and acidic residues" evidence="2">
    <location>
        <begin position="84"/>
        <end position="96"/>
    </location>
</feature>
<dbReference type="OMA" id="FACPELP"/>
<dbReference type="RefSeq" id="XP_001418486.1">
    <property type="nucleotide sequence ID" value="XM_001418449.1"/>
</dbReference>
<sequence>MTSSNAFASGANQNSGNVLTDRPTTRTHAPPGGRSSISFGADGEGLVSANERPATWRQASAAKMREFKGAAKTIFGGEDEDEETTTRSERTTKKATKDDVKAMMLADLRTLCRQNGLSPAGSRDTLIERVCEAIDRGECEATTTVKAAGGVSTMDNNYGRSGGQNVGNFLTGRKTSRVLREPGGGSSFIFGGESPPKARDGRSGNGQSPGSQARDAAVAAMNGSDIFACPELPKQRISAAKLAEQRGNNVFDQTLPERRPLTSHRQAGVAQLQGGNIFDDTLPQARRSRGGVSCAPGGNSSINFEAFFLPASDDEGDDGEDDGEDRVAAPAAPVVEEPEEPRMLT</sequence>
<evidence type="ECO:0000256" key="1">
    <source>
        <dbReference type="ARBA" id="ARBA00009656"/>
    </source>
</evidence>
<feature type="region of interest" description="Disordered" evidence="2">
    <location>
        <begin position="177"/>
        <end position="214"/>
    </location>
</feature>
<organism evidence="4 5">
    <name type="scientific">Ostreococcus lucimarinus (strain CCE9901)</name>
    <dbReference type="NCBI Taxonomy" id="436017"/>
    <lineage>
        <taxon>Eukaryota</taxon>
        <taxon>Viridiplantae</taxon>
        <taxon>Chlorophyta</taxon>
        <taxon>Mamiellophyceae</taxon>
        <taxon>Mamiellales</taxon>
        <taxon>Bathycoccaceae</taxon>
        <taxon>Ostreococcus</taxon>
    </lineage>
</organism>
<dbReference type="Pfam" id="PF13266">
    <property type="entry name" value="DUF4057"/>
    <property type="match status" value="1"/>
</dbReference>
<feature type="region of interest" description="Disordered" evidence="2">
    <location>
        <begin position="283"/>
        <end position="345"/>
    </location>
</feature>
<dbReference type="AlphaFoldDB" id="A4RZ02"/>
<dbReference type="STRING" id="436017.A4RZ02"/>
<protein>
    <recommendedName>
        <fullName evidence="3">SAP domain-containing protein</fullName>
    </recommendedName>
</protein>
<dbReference type="KEGG" id="olu:OSTLU_32204"/>
<feature type="region of interest" description="Disordered" evidence="2">
    <location>
        <begin position="72"/>
        <end position="96"/>
    </location>
</feature>
<dbReference type="InterPro" id="IPR039613">
    <property type="entry name" value="SPR1/2/3/4/5"/>
</dbReference>
<dbReference type="InterPro" id="IPR025131">
    <property type="entry name" value="DUF4057"/>
</dbReference>
<dbReference type="EMBL" id="CP000586">
    <property type="protein sequence ID" value="ABO96779.1"/>
    <property type="molecule type" value="Genomic_DNA"/>
</dbReference>
<name>A4RZ02_OSTLU</name>